<dbReference type="PANTHER" id="PTHR28450">
    <property type="entry name" value="FANCONI ANEMIA GROUP B PROTEIN"/>
    <property type="match status" value="1"/>
</dbReference>
<proteinExistence type="predicted"/>
<evidence type="ECO:0000313" key="2">
    <source>
        <dbReference type="Proteomes" id="UP000694680"/>
    </source>
</evidence>
<dbReference type="GO" id="GO:2000042">
    <property type="term" value="P:negative regulation of double-strand break repair via homologous recombination"/>
    <property type="evidence" value="ECO:0007669"/>
    <property type="project" value="TreeGrafter"/>
</dbReference>
<dbReference type="AlphaFoldDB" id="A0A8C5GBP6"/>
<protein>
    <submittedName>
        <fullName evidence="1">Uncharacterized protein</fullName>
    </submittedName>
</protein>
<evidence type="ECO:0000313" key="1">
    <source>
        <dbReference type="Ensembl" id="ENSGWIP00000027933.1"/>
    </source>
</evidence>
<reference evidence="1" key="1">
    <citation type="submission" date="2020-06" db="EMBL/GenBank/DDBJ databases">
        <authorList>
            <consortium name="Wellcome Sanger Institute Data Sharing"/>
        </authorList>
    </citation>
    <scope>NUCLEOTIDE SEQUENCE [LARGE SCALE GENOMIC DNA]</scope>
</reference>
<dbReference type="PANTHER" id="PTHR28450:SF1">
    <property type="entry name" value="FANCONI ANEMIA GROUP B PROTEIN"/>
    <property type="match status" value="1"/>
</dbReference>
<dbReference type="GO" id="GO:1905168">
    <property type="term" value="P:positive regulation of double-strand break repair via homologous recombination"/>
    <property type="evidence" value="ECO:0007669"/>
    <property type="project" value="TreeGrafter"/>
</dbReference>
<keyword evidence="2" id="KW-1185">Reference proteome</keyword>
<dbReference type="Proteomes" id="UP000694680">
    <property type="component" value="Chromosome 21"/>
</dbReference>
<dbReference type="InterPro" id="IPR033333">
    <property type="entry name" value="FANCB"/>
</dbReference>
<organism evidence="1 2">
    <name type="scientific">Gouania willdenowi</name>
    <name type="common">Blunt-snouted clingfish</name>
    <name type="synonym">Lepadogaster willdenowi</name>
    <dbReference type="NCBI Taxonomy" id="441366"/>
    <lineage>
        <taxon>Eukaryota</taxon>
        <taxon>Metazoa</taxon>
        <taxon>Chordata</taxon>
        <taxon>Craniata</taxon>
        <taxon>Vertebrata</taxon>
        <taxon>Euteleostomi</taxon>
        <taxon>Actinopterygii</taxon>
        <taxon>Neopterygii</taxon>
        <taxon>Teleostei</taxon>
        <taxon>Neoteleostei</taxon>
        <taxon>Acanthomorphata</taxon>
        <taxon>Ovalentaria</taxon>
        <taxon>Blenniimorphae</taxon>
        <taxon>Blenniiformes</taxon>
        <taxon>Gobiesocoidei</taxon>
        <taxon>Gobiesocidae</taxon>
        <taxon>Gobiesocinae</taxon>
        <taxon>Gouania</taxon>
    </lineage>
</organism>
<sequence length="322" mass="36188">MDQMPREELNANPRVVPLCGDVILFDCKRAPTDNIRTELTFCRFSFKREERGFLKASDGSTVLSVKSSSHVDIVKCQRATDTRSRAAIPCVLVTKKSGKRQSFKYSLLSLSTSDILEPRFEFTLPYEIKERLCILHGPTVLWSHDNTVFYTSLQAQGVRRIPMRLPHSITAELPLHTGQICVIGLQGSDNNPTTNRTTGYLIEDGHVFDGTVILPHPYISITLCILVVSATREDGVLACGVVTATSNQQLVYIDNGEVKDTCQLPFDEPRTIQLLNTGRNGCLLVVFFQGGHVCAVWKDTFQVYIFFIYLFFCKMLINLVEI</sequence>
<dbReference type="Ensembl" id="ENSGWIT00000030474.1">
    <property type="protein sequence ID" value="ENSGWIP00000027933.1"/>
    <property type="gene ID" value="ENSGWIG00000014615.1"/>
</dbReference>
<dbReference type="GO" id="GO:0043240">
    <property type="term" value="C:Fanconi anaemia nuclear complex"/>
    <property type="evidence" value="ECO:0007669"/>
    <property type="project" value="InterPro"/>
</dbReference>
<accession>A0A8C5GBP6</accession>
<reference evidence="1" key="3">
    <citation type="submission" date="2025-09" db="UniProtKB">
        <authorList>
            <consortium name="Ensembl"/>
        </authorList>
    </citation>
    <scope>IDENTIFICATION</scope>
</reference>
<dbReference type="GO" id="GO:0036297">
    <property type="term" value="P:interstrand cross-link repair"/>
    <property type="evidence" value="ECO:0007669"/>
    <property type="project" value="InterPro"/>
</dbReference>
<dbReference type="GO" id="GO:1990414">
    <property type="term" value="P:replication-born double-strand break repair via sister chromatid exchange"/>
    <property type="evidence" value="ECO:0007669"/>
    <property type="project" value="TreeGrafter"/>
</dbReference>
<name>A0A8C5GBP6_GOUWI</name>
<reference evidence="1" key="2">
    <citation type="submission" date="2025-08" db="UniProtKB">
        <authorList>
            <consortium name="Ensembl"/>
        </authorList>
    </citation>
    <scope>IDENTIFICATION</scope>
</reference>